<feature type="transmembrane region" description="Helical" evidence="2">
    <location>
        <begin position="246"/>
        <end position="279"/>
    </location>
</feature>
<dbReference type="InterPro" id="IPR001387">
    <property type="entry name" value="Cro/C1-type_HTH"/>
</dbReference>
<organism evidence="4 5">
    <name type="scientific">Parapedobacter pyrenivorans</name>
    <dbReference type="NCBI Taxonomy" id="1305674"/>
    <lineage>
        <taxon>Bacteria</taxon>
        <taxon>Pseudomonadati</taxon>
        <taxon>Bacteroidota</taxon>
        <taxon>Sphingobacteriia</taxon>
        <taxon>Sphingobacteriales</taxon>
        <taxon>Sphingobacteriaceae</taxon>
        <taxon>Parapedobacter</taxon>
    </lineage>
</organism>
<dbReference type="GO" id="GO:0003677">
    <property type="term" value="F:DNA binding"/>
    <property type="evidence" value="ECO:0007669"/>
    <property type="project" value="UniProtKB-KW"/>
</dbReference>
<feature type="transmembrane region" description="Helical" evidence="2">
    <location>
        <begin position="147"/>
        <end position="170"/>
    </location>
</feature>
<evidence type="ECO:0000313" key="4">
    <source>
        <dbReference type="EMBL" id="GGG99922.1"/>
    </source>
</evidence>
<feature type="transmembrane region" description="Helical" evidence="2">
    <location>
        <begin position="210"/>
        <end position="234"/>
    </location>
</feature>
<dbReference type="InterPro" id="IPR010982">
    <property type="entry name" value="Lambda_DNA-bd_dom_sf"/>
</dbReference>
<keyword evidence="5" id="KW-1185">Reference proteome</keyword>
<dbReference type="PROSITE" id="PS50943">
    <property type="entry name" value="HTH_CROC1"/>
    <property type="match status" value="1"/>
</dbReference>
<dbReference type="CDD" id="cd00093">
    <property type="entry name" value="HTH_XRE"/>
    <property type="match status" value="1"/>
</dbReference>
<dbReference type="Pfam" id="PF01381">
    <property type="entry name" value="HTH_3"/>
    <property type="match status" value="1"/>
</dbReference>
<reference evidence="4" key="1">
    <citation type="journal article" date="2014" name="Int. J. Syst. Evol. Microbiol.">
        <title>Complete genome sequence of Corynebacterium casei LMG S-19264T (=DSM 44701T), isolated from a smear-ripened cheese.</title>
        <authorList>
            <consortium name="US DOE Joint Genome Institute (JGI-PGF)"/>
            <person name="Walter F."/>
            <person name="Albersmeier A."/>
            <person name="Kalinowski J."/>
            <person name="Ruckert C."/>
        </authorList>
    </citation>
    <scope>NUCLEOTIDE SEQUENCE</scope>
    <source>
        <strain evidence="4">CGMCC 1.12195</strain>
    </source>
</reference>
<keyword evidence="2" id="KW-0472">Membrane</keyword>
<dbReference type="SMART" id="SM00530">
    <property type="entry name" value="HTH_XRE"/>
    <property type="match status" value="1"/>
</dbReference>
<reference evidence="4" key="2">
    <citation type="submission" date="2020-09" db="EMBL/GenBank/DDBJ databases">
        <authorList>
            <person name="Sun Q."/>
            <person name="Zhou Y."/>
        </authorList>
    </citation>
    <scope>NUCLEOTIDE SEQUENCE</scope>
    <source>
        <strain evidence="4">CGMCC 1.12195</strain>
    </source>
</reference>
<evidence type="ECO:0000259" key="3">
    <source>
        <dbReference type="PROSITE" id="PS50943"/>
    </source>
</evidence>
<evidence type="ECO:0000256" key="1">
    <source>
        <dbReference type="ARBA" id="ARBA00023125"/>
    </source>
</evidence>
<keyword evidence="2" id="KW-0812">Transmembrane</keyword>
<evidence type="ECO:0000256" key="2">
    <source>
        <dbReference type="SAM" id="Phobius"/>
    </source>
</evidence>
<comment type="caution">
    <text evidence="4">The sequence shown here is derived from an EMBL/GenBank/DDBJ whole genome shotgun (WGS) entry which is preliminary data.</text>
</comment>
<keyword evidence="1" id="KW-0238">DNA-binding</keyword>
<feature type="domain" description="HTH cro/C1-type" evidence="3">
    <location>
        <begin position="33"/>
        <end position="87"/>
    </location>
</feature>
<dbReference type="PANTHER" id="PTHR46797:SF1">
    <property type="entry name" value="METHYLPHOSPHONATE SYNTHASE"/>
    <property type="match status" value="1"/>
</dbReference>
<proteinExistence type="predicted"/>
<name>A0A917HZM1_9SPHI</name>
<dbReference type="Gene3D" id="1.10.260.40">
    <property type="entry name" value="lambda repressor-like DNA-binding domains"/>
    <property type="match status" value="1"/>
</dbReference>
<keyword evidence="2" id="KW-1133">Transmembrane helix</keyword>
<dbReference type="GO" id="GO:0003700">
    <property type="term" value="F:DNA-binding transcription factor activity"/>
    <property type="evidence" value="ECO:0007669"/>
    <property type="project" value="TreeGrafter"/>
</dbReference>
<feature type="transmembrane region" description="Helical" evidence="2">
    <location>
        <begin position="182"/>
        <end position="204"/>
    </location>
</feature>
<dbReference type="SUPFAM" id="SSF47413">
    <property type="entry name" value="lambda repressor-like DNA-binding domains"/>
    <property type="match status" value="1"/>
</dbReference>
<gene>
    <name evidence="4" type="ORF">GCM10007415_39720</name>
</gene>
<dbReference type="Proteomes" id="UP000660862">
    <property type="component" value="Unassembled WGS sequence"/>
</dbReference>
<dbReference type="AlphaFoldDB" id="A0A917HZM1"/>
<dbReference type="PANTHER" id="PTHR46797">
    <property type="entry name" value="HTH-TYPE TRANSCRIPTIONAL REGULATOR"/>
    <property type="match status" value="1"/>
</dbReference>
<dbReference type="GO" id="GO:0005829">
    <property type="term" value="C:cytosol"/>
    <property type="evidence" value="ECO:0007669"/>
    <property type="project" value="TreeGrafter"/>
</dbReference>
<protein>
    <recommendedName>
        <fullName evidence="3">HTH cro/C1-type domain-containing protein</fullName>
    </recommendedName>
</protein>
<evidence type="ECO:0000313" key="5">
    <source>
        <dbReference type="Proteomes" id="UP000660862"/>
    </source>
</evidence>
<accession>A0A917HZM1</accession>
<dbReference type="EMBL" id="BMER01000005">
    <property type="protein sequence ID" value="GGG99922.1"/>
    <property type="molecule type" value="Genomic_DNA"/>
</dbReference>
<feature type="transmembrane region" description="Helical" evidence="2">
    <location>
        <begin position="108"/>
        <end position="135"/>
    </location>
</feature>
<dbReference type="InterPro" id="IPR050807">
    <property type="entry name" value="TransReg_Diox_bact_type"/>
</dbReference>
<sequence length="299" mass="32823">MAGANCTLLFRKPVILHHQSEFAMQQPTLGKRLTALRKAKNLTQEELVEKSRVSVRTIQRIEAGEVLPRVYTVKILLAALGETFESFTNQIPQQMETHQNNAPHVNRYTVLIAALAGAVFLVSETILGAMDIAWFTEGRNWGFNENTFYIALTVLMIGSYTLFARGFIALGNLFENKLLKTVAYMLVVATAAVGVLDVVSLSAADADRFLLPYAVASVLFGALSIVFGISLIRLQDGMGELSRVAGILEIIVGCLLVTVVLFFVSYVIMIPAVVIEILILYRGYEYLSKAEEVQVAGEG</sequence>